<dbReference type="AlphaFoldDB" id="A0AAW1C5L7"/>
<name>A0AAW1C5L7_CROAD</name>
<reference evidence="3 4" key="1">
    <citation type="journal article" date="2024" name="Proc. Natl. Acad. Sci. U.S.A.">
        <title>The genetic regulatory architecture and epigenomic basis for age-related changes in rattlesnake venom.</title>
        <authorList>
            <person name="Hogan M.P."/>
            <person name="Holding M.L."/>
            <person name="Nystrom G.S."/>
            <person name="Colston T.J."/>
            <person name="Bartlett D.A."/>
            <person name="Mason A.J."/>
            <person name="Ellsworth S.A."/>
            <person name="Rautsaw R.M."/>
            <person name="Lawrence K.C."/>
            <person name="Strickland J.L."/>
            <person name="He B."/>
            <person name="Fraser P."/>
            <person name="Margres M.J."/>
            <person name="Gilbert D.M."/>
            <person name="Gibbs H.L."/>
            <person name="Parkinson C.L."/>
            <person name="Rokyta D.R."/>
        </authorList>
    </citation>
    <scope>NUCLEOTIDE SEQUENCE [LARGE SCALE GENOMIC DNA]</scope>
    <source>
        <strain evidence="3">DRR0105</strain>
    </source>
</reference>
<feature type="compositionally biased region" description="Acidic residues" evidence="1">
    <location>
        <begin position="1"/>
        <end position="14"/>
    </location>
</feature>
<keyword evidence="2" id="KW-0812">Transmembrane</keyword>
<evidence type="ECO:0000256" key="2">
    <source>
        <dbReference type="SAM" id="Phobius"/>
    </source>
</evidence>
<feature type="transmembrane region" description="Helical" evidence="2">
    <location>
        <begin position="41"/>
        <end position="61"/>
    </location>
</feature>
<comment type="caution">
    <text evidence="3">The sequence shown here is derived from an EMBL/GenBank/DDBJ whole genome shotgun (WGS) entry which is preliminary data.</text>
</comment>
<accession>A0AAW1C5L7</accession>
<evidence type="ECO:0000313" key="4">
    <source>
        <dbReference type="Proteomes" id="UP001474421"/>
    </source>
</evidence>
<gene>
    <name evidence="3" type="ORF">NXF25_000833</name>
</gene>
<evidence type="ECO:0000256" key="1">
    <source>
        <dbReference type="SAM" id="MobiDB-lite"/>
    </source>
</evidence>
<sequence length="113" mass="12233">MSEADEEGGEDYEDVGDKAEKKEVTAELLPQPEKKASVTTGALNCCCLLWSLVWLIILVAFAWPLSVAMAALYGFVSPMISLIGLDDISESMLQAVHVGRECAKNVRTGRAMV</sequence>
<keyword evidence="2" id="KW-1133">Transmembrane helix</keyword>
<protein>
    <submittedName>
        <fullName evidence="3">Uncharacterized protein</fullName>
    </submittedName>
</protein>
<dbReference type="EMBL" id="JAOTOJ010000001">
    <property type="protein sequence ID" value="KAK9409658.1"/>
    <property type="molecule type" value="Genomic_DNA"/>
</dbReference>
<evidence type="ECO:0000313" key="3">
    <source>
        <dbReference type="EMBL" id="KAK9409658.1"/>
    </source>
</evidence>
<proteinExistence type="predicted"/>
<keyword evidence="2" id="KW-0472">Membrane</keyword>
<dbReference type="Proteomes" id="UP001474421">
    <property type="component" value="Unassembled WGS sequence"/>
</dbReference>
<feature type="transmembrane region" description="Helical" evidence="2">
    <location>
        <begin position="67"/>
        <end position="85"/>
    </location>
</feature>
<keyword evidence="4" id="KW-1185">Reference proteome</keyword>
<organism evidence="3 4">
    <name type="scientific">Crotalus adamanteus</name>
    <name type="common">Eastern diamondback rattlesnake</name>
    <dbReference type="NCBI Taxonomy" id="8729"/>
    <lineage>
        <taxon>Eukaryota</taxon>
        <taxon>Metazoa</taxon>
        <taxon>Chordata</taxon>
        <taxon>Craniata</taxon>
        <taxon>Vertebrata</taxon>
        <taxon>Euteleostomi</taxon>
        <taxon>Lepidosauria</taxon>
        <taxon>Squamata</taxon>
        <taxon>Bifurcata</taxon>
        <taxon>Unidentata</taxon>
        <taxon>Episquamata</taxon>
        <taxon>Toxicofera</taxon>
        <taxon>Serpentes</taxon>
        <taxon>Colubroidea</taxon>
        <taxon>Viperidae</taxon>
        <taxon>Crotalinae</taxon>
        <taxon>Crotalus</taxon>
    </lineage>
</organism>
<feature type="region of interest" description="Disordered" evidence="1">
    <location>
        <begin position="1"/>
        <end position="23"/>
    </location>
</feature>